<gene>
    <name evidence="1" type="ORF">XBW1_mp0036</name>
</gene>
<evidence type="ECO:0000313" key="1">
    <source>
        <dbReference type="EMBL" id="CDM92155.1"/>
    </source>
</evidence>
<dbReference type="InterPro" id="IPR030990">
    <property type="entry name" value="RiPP_XyeA"/>
</dbReference>
<sequence>MCIFILLLQNSVSANNQKDTSMRKLQREIALNNAKVINNSEKKQERKVLVENLMDSVSGGWVNVFARWDKAI</sequence>
<dbReference type="NCBIfam" id="TIGR04495">
    <property type="entry name" value="RiPP_XyeA"/>
    <property type="match status" value="1"/>
</dbReference>
<proteinExistence type="predicted"/>
<dbReference type="Proteomes" id="UP000032930">
    <property type="component" value="Plasmid megaplasmid"/>
</dbReference>
<name>A0A0B6XF00_XENBV</name>
<dbReference type="KEGG" id="xbv:XBW1_mp0036"/>
<dbReference type="EMBL" id="FO818638">
    <property type="protein sequence ID" value="CDM92155.1"/>
    <property type="molecule type" value="Genomic_DNA"/>
</dbReference>
<evidence type="ECO:0000313" key="2">
    <source>
        <dbReference type="Proteomes" id="UP000032930"/>
    </source>
</evidence>
<organism evidence="1 2">
    <name type="scientific">Xenorhabdus bovienii</name>
    <name type="common">Xenorhabdus nematophila subsp. bovienii</name>
    <dbReference type="NCBI Taxonomy" id="40576"/>
    <lineage>
        <taxon>Bacteria</taxon>
        <taxon>Pseudomonadati</taxon>
        <taxon>Pseudomonadota</taxon>
        <taxon>Gammaproteobacteria</taxon>
        <taxon>Enterobacterales</taxon>
        <taxon>Morganellaceae</taxon>
        <taxon>Xenorhabdus</taxon>
    </lineage>
</organism>
<accession>A0A0B6XF00</accession>
<reference evidence="1 2" key="1">
    <citation type="submission" date="2014-02" db="EMBL/GenBank/DDBJ databases">
        <authorList>
            <person name="Genoscope - CEA"/>
        </authorList>
    </citation>
    <scope>NUCLEOTIDE SEQUENCE [LARGE SCALE GENOMIC DNA]</scope>
    <source>
        <strain evidence="1 2">CS03</strain>
        <plasmid evidence="2">Plasmid</plasmid>
    </source>
</reference>
<dbReference type="AlphaFoldDB" id="A0A0B6XF00"/>
<protein>
    <submittedName>
        <fullName evidence="1">Uncharacterized protein</fullName>
    </submittedName>
</protein>